<comment type="caution">
    <text evidence="1">The sequence shown here is derived from an EMBL/GenBank/DDBJ whole genome shotgun (WGS) entry which is preliminary data.</text>
</comment>
<proteinExistence type="predicted"/>
<organism evidence="1 2">
    <name type="scientific">Pseudoalteromonas luteoviolacea DSM 6061</name>
    <dbReference type="NCBI Taxonomy" id="1365250"/>
    <lineage>
        <taxon>Bacteria</taxon>
        <taxon>Pseudomonadati</taxon>
        <taxon>Pseudomonadota</taxon>
        <taxon>Gammaproteobacteria</taxon>
        <taxon>Alteromonadales</taxon>
        <taxon>Pseudoalteromonadaceae</taxon>
        <taxon>Pseudoalteromonas</taxon>
    </lineage>
</organism>
<protein>
    <submittedName>
        <fullName evidence="1">Uncharacterized protein</fullName>
    </submittedName>
</protein>
<accession>A0A166WSS2</accession>
<keyword evidence="2" id="KW-1185">Reference proteome</keyword>
<dbReference type="Proteomes" id="UP000076643">
    <property type="component" value="Unassembled WGS sequence"/>
</dbReference>
<sequence>MNLKTPAQLLLALKVAPFLKKISIHLKNNSA</sequence>
<evidence type="ECO:0000313" key="1">
    <source>
        <dbReference type="EMBL" id="KZN38035.1"/>
    </source>
</evidence>
<name>A0A166WSS2_9GAMM</name>
<evidence type="ECO:0000313" key="2">
    <source>
        <dbReference type="Proteomes" id="UP000076643"/>
    </source>
</evidence>
<reference evidence="1 2" key="1">
    <citation type="submission" date="2013-07" db="EMBL/GenBank/DDBJ databases">
        <title>Comparative Genomic and Metabolomic Analysis of Twelve Strains of Pseudoalteromonas luteoviolacea.</title>
        <authorList>
            <person name="Vynne N.G."/>
            <person name="Mansson M."/>
            <person name="Gram L."/>
        </authorList>
    </citation>
    <scope>NUCLEOTIDE SEQUENCE [LARGE SCALE GENOMIC DNA]</scope>
    <source>
        <strain evidence="1 2">DSM 6061</strain>
    </source>
</reference>
<dbReference type="EMBL" id="AUYB01000102">
    <property type="protein sequence ID" value="KZN38035.1"/>
    <property type="molecule type" value="Genomic_DNA"/>
</dbReference>
<gene>
    <name evidence="1" type="ORF">N475_15520</name>
</gene>
<dbReference type="AlphaFoldDB" id="A0A166WSS2"/>
<dbReference type="PATRIC" id="fig|1365250.3.peg.2337"/>